<dbReference type="InterPro" id="IPR007371">
    <property type="entry name" value="TPK_catalytic"/>
</dbReference>
<dbReference type="GO" id="GO:0006772">
    <property type="term" value="P:thiamine metabolic process"/>
    <property type="evidence" value="ECO:0007669"/>
    <property type="project" value="UniProtKB-UniRule"/>
</dbReference>
<keyword evidence="2" id="KW-0547">Nucleotide-binding</keyword>
<dbReference type="InterPro" id="IPR036371">
    <property type="entry name" value="TPK_B1-bd_sf"/>
</dbReference>
<dbReference type="GO" id="GO:0009229">
    <property type="term" value="P:thiamine diphosphate biosynthetic process"/>
    <property type="evidence" value="ECO:0007669"/>
    <property type="project" value="InterPro"/>
</dbReference>
<dbReference type="SUPFAM" id="SSF63999">
    <property type="entry name" value="Thiamin pyrophosphokinase, catalytic domain"/>
    <property type="match status" value="1"/>
</dbReference>
<feature type="domain" description="Thiamin pyrophosphokinase thiamin-binding" evidence="6">
    <location>
        <begin position="163"/>
        <end position="222"/>
    </location>
</feature>
<dbReference type="PANTHER" id="PTHR41299">
    <property type="entry name" value="THIAMINE PYROPHOSPHOKINASE"/>
    <property type="match status" value="1"/>
</dbReference>
<organism evidence="7 8">
    <name type="scientific">Selenomonas ruminis</name>
    <dbReference type="NCBI Taxonomy" id="2593411"/>
    <lineage>
        <taxon>Bacteria</taxon>
        <taxon>Bacillati</taxon>
        <taxon>Bacillota</taxon>
        <taxon>Negativicutes</taxon>
        <taxon>Selenomonadales</taxon>
        <taxon>Selenomonadaceae</taxon>
        <taxon>Selenomonas</taxon>
    </lineage>
</organism>
<dbReference type="GO" id="GO:0030975">
    <property type="term" value="F:thiamine binding"/>
    <property type="evidence" value="ECO:0007669"/>
    <property type="project" value="InterPro"/>
</dbReference>
<protein>
    <recommendedName>
        <fullName evidence="5">Thiamine diphosphokinase</fullName>
        <ecNumber evidence="5">2.7.6.2</ecNumber>
    </recommendedName>
</protein>
<dbReference type="GO" id="GO:0016301">
    <property type="term" value="F:kinase activity"/>
    <property type="evidence" value="ECO:0007669"/>
    <property type="project" value="UniProtKB-KW"/>
</dbReference>
<evidence type="ECO:0000256" key="1">
    <source>
        <dbReference type="ARBA" id="ARBA00022679"/>
    </source>
</evidence>
<keyword evidence="3 7" id="KW-0418">Kinase</keyword>
<dbReference type="EMBL" id="VTOY01000001">
    <property type="protein sequence ID" value="TYZ25045.1"/>
    <property type="molecule type" value="Genomic_DNA"/>
</dbReference>
<evidence type="ECO:0000256" key="5">
    <source>
        <dbReference type="NCBIfam" id="TIGR01378"/>
    </source>
</evidence>
<evidence type="ECO:0000256" key="3">
    <source>
        <dbReference type="ARBA" id="ARBA00022777"/>
    </source>
</evidence>
<dbReference type="GO" id="GO:0005524">
    <property type="term" value="F:ATP binding"/>
    <property type="evidence" value="ECO:0007669"/>
    <property type="project" value="UniProtKB-KW"/>
</dbReference>
<dbReference type="GO" id="GO:0004788">
    <property type="term" value="F:thiamine diphosphokinase activity"/>
    <property type="evidence" value="ECO:0007669"/>
    <property type="project" value="UniProtKB-UniRule"/>
</dbReference>
<dbReference type="Proteomes" id="UP000323646">
    <property type="component" value="Unassembled WGS sequence"/>
</dbReference>
<dbReference type="InterPro" id="IPR006282">
    <property type="entry name" value="Thi_PPkinase"/>
</dbReference>
<proteinExistence type="predicted"/>
<evidence type="ECO:0000313" key="8">
    <source>
        <dbReference type="Proteomes" id="UP000323646"/>
    </source>
</evidence>
<keyword evidence="8" id="KW-1185">Reference proteome</keyword>
<dbReference type="Gene3D" id="3.40.50.10240">
    <property type="entry name" value="Thiamin pyrophosphokinase, catalytic domain"/>
    <property type="match status" value="1"/>
</dbReference>
<dbReference type="NCBIfam" id="TIGR01378">
    <property type="entry name" value="thi_PPkinase"/>
    <property type="match status" value="1"/>
</dbReference>
<reference evidence="7 8" key="1">
    <citation type="submission" date="2019-08" db="EMBL/GenBank/DDBJ databases">
        <title>Selenomonas sp. mPRGC5 and Selenomonas sp. mPRGC8 isolated from ruminal fluid of dairy goat (Capra hircus).</title>
        <authorList>
            <person name="Poothong S."/>
            <person name="Nuengjamnong C."/>
            <person name="Tanasupawat S."/>
        </authorList>
    </citation>
    <scope>NUCLEOTIDE SEQUENCE [LARGE SCALE GENOMIC DNA]</scope>
    <source>
        <strain evidence="8">mPRGC5</strain>
    </source>
</reference>
<dbReference type="Pfam" id="PF04263">
    <property type="entry name" value="TPK_catalytic"/>
    <property type="match status" value="1"/>
</dbReference>
<dbReference type="InterPro" id="IPR007373">
    <property type="entry name" value="Thiamin_PyroPKinase_B1-bd"/>
</dbReference>
<evidence type="ECO:0000313" key="7">
    <source>
        <dbReference type="EMBL" id="TYZ25045.1"/>
    </source>
</evidence>
<keyword evidence="4" id="KW-0067">ATP-binding</keyword>
<dbReference type="Pfam" id="PF04265">
    <property type="entry name" value="TPK_B1_binding"/>
    <property type="match status" value="1"/>
</dbReference>
<dbReference type="SUPFAM" id="SSF63862">
    <property type="entry name" value="Thiamin pyrophosphokinase, substrate-binding domain"/>
    <property type="match status" value="1"/>
</dbReference>
<dbReference type="OrthoDB" id="1678571at2"/>
<sequence>MEFPQLSLSYSSYTEKANPWLLITGGRPPKTSWLNALQGYDACWAADHGIDACQQAGIRPDVLLGDGDSASTKAWSWAEQNGITIQKYPVAKDYTDTQLALQLMEEAGAPAIILTGAFGGRFDHAYSTMFSCASLSVPCALIDETEALFYAQADQSINLTCQSVPKAISLLPFTENCSGVTINNVRWPLTGATLTQKSPNAVSNELLTGQTDLSICVKSGILGVYCYWETP</sequence>
<dbReference type="RefSeq" id="WP_149170661.1">
    <property type="nucleotide sequence ID" value="NZ_VTOY01000001.1"/>
</dbReference>
<gene>
    <name evidence="7" type="ORF">FZ040_03185</name>
</gene>
<dbReference type="InterPro" id="IPR053149">
    <property type="entry name" value="TPK"/>
</dbReference>
<dbReference type="SMART" id="SM00983">
    <property type="entry name" value="TPK_B1_binding"/>
    <property type="match status" value="1"/>
</dbReference>
<dbReference type="PANTHER" id="PTHR41299:SF1">
    <property type="entry name" value="THIAMINE PYROPHOSPHOKINASE"/>
    <property type="match status" value="1"/>
</dbReference>
<dbReference type="AlphaFoldDB" id="A0A5D6WDE6"/>
<keyword evidence="1 7" id="KW-0808">Transferase</keyword>
<dbReference type="InterPro" id="IPR036759">
    <property type="entry name" value="TPK_catalytic_sf"/>
</dbReference>
<evidence type="ECO:0000256" key="4">
    <source>
        <dbReference type="ARBA" id="ARBA00022840"/>
    </source>
</evidence>
<name>A0A5D6WDE6_9FIRM</name>
<accession>A0A5D6WDE6</accession>
<evidence type="ECO:0000256" key="2">
    <source>
        <dbReference type="ARBA" id="ARBA00022741"/>
    </source>
</evidence>
<dbReference type="EC" id="2.7.6.2" evidence="5"/>
<comment type="caution">
    <text evidence="7">The sequence shown here is derived from an EMBL/GenBank/DDBJ whole genome shotgun (WGS) entry which is preliminary data.</text>
</comment>
<evidence type="ECO:0000259" key="6">
    <source>
        <dbReference type="SMART" id="SM00983"/>
    </source>
</evidence>
<dbReference type="CDD" id="cd07995">
    <property type="entry name" value="TPK"/>
    <property type="match status" value="1"/>
</dbReference>